<feature type="compositionally biased region" description="Polar residues" evidence="1">
    <location>
        <begin position="106"/>
        <end position="122"/>
    </location>
</feature>
<name>A0AAD8AN13_BIOPF</name>
<evidence type="ECO:0000256" key="1">
    <source>
        <dbReference type="SAM" id="MobiDB-lite"/>
    </source>
</evidence>
<dbReference type="SUPFAM" id="SSF53300">
    <property type="entry name" value="vWA-like"/>
    <property type="match status" value="1"/>
</dbReference>
<reference evidence="3" key="1">
    <citation type="journal article" date="2023" name="PLoS Negl. Trop. Dis.">
        <title>A genome sequence for Biomphalaria pfeifferi, the major vector snail for the human-infecting parasite Schistosoma mansoni.</title>
        <authorList>
            <person name="Bu L."/>
            <person name="Lu L."/>
            <person name="Laidemitt M.R."/>
            <person name="Zhang S.M."/>
            <person name="Mutuku M."/>
            <person name="Mkoji G."/>
            <person name="Steinauer M."/>
            <person name="Loker E.S."/>
        </authorList>
    </citation>
    <scope>NUCLEOTIDE SEQUENCE</scope>
    <source>
        <strain evidence="3">KasaAsao</strain>
    </source>
</reference>
<feature type="domain" description="VWFA" evidence="2">
    <location>
        <begin position="1"/>
        <end position="64"/>
    </location>
</feature>
<dbReference type="InterPro" id="IPR002035">
    <property type="entry name" value="VWF_A"/>
</dbReference>
<comment type="caution">
    <text evidence="3">The sequence shown here is derived from an EMBL/GenBank/DDBJ whole genome shotgun (WGS) entry which is preliminary data.</text>
</comment>
<evidence type="ECO:0000313" key="4">
    <source>
        <dbReference type="Proteomes" id="UP001233172"/>
    </source>
</evidence>
<dbReference type="EMBL" id="JASAOG010000471">
    <property type="protein sequence ID" value="KAK0039236.1"/>
    <property type="molecule type" value="Genomic_DNA"/>
</dbReference>
<feature type="compositionally biased region" description="Basic residues" evidence="1">
    <location>
        <begin position="197"/>
        <end position="206"/>
    </location>
</feature>
<evidence type="ECO:0000313" key="3">
    <source>
        <dbReference type="EMBL" id="KAK0039236.1"/>
    </source>
</evidence>
<reference evidence="3" key="2">
    <citation type="submission" date="2023-04" db="EMBL/GenBank/DDBJ databases">
        <authorList>
            <person name="Bu L."/>
            <person name="Lu L."/>
            <person name="Laidemitt M.R."/>
            <person name="Zhang S.M."/>
            <person name="Mutuku M."/>
            <person name="Mkoji G."/>
            <person name="Steinauer M."/>
            <person name="Loker E.S."/>
        </authorList>
    </citation>
    <scope>NUCLEOTIDE SEQUENCE</scope>
    <source>
        <strain evidence="3">KasaAsao</strain>
        <tissue evidence="3">Whole Snail</tissue>
    </source>
</reference>
<proteinExistence type="predicted"/>
<evidence type="ECO:0000259" key="2">
    <source>
        <dbReference type="Pfam" id="PF13519"/>
    </source>
</evidence>
<feature type="compositionally biased region" description="Polar residues" evidence="1">
    <location>
        <begin position="183"/>
        <end position="196"/>
    </location>
</feature>
<dbReference type="Pfam" id="PF13519">
    <property type="entry name" value="VWA_2"/>
    <property type="match status" value="1"/>
</dbReference>
<gene>
    <name evidence="3" type="ORF">Bpfe_031325</name>
</gene>
<feature type="region of interest" description="Disordered" evidence="1">
    <location>
        <begin position="106"/>
        <end position="139"/>
    </location>
</feature>
<dbReference type="InterPro" id="IPR036465">
    <property type="entry name" value="vWFA_dom_sf"/>
</dbReference>
<protein>
    <submittedName>
        <fullName evidence="3">VWA domain-containing protein</fullName>
    </submittedName>
</protein>
<accession>A0AAD8AN13</accession>
<sequence length="206" mass="23023">MVVSFDEEVHLLTEATTDRDRIYRAIKSTKIDFGTSVYEAMDLVINDRFRKMDGRKAIVLFSDGVDTSSRRAHDMNNLSDALELDALIYPIRYDTFSDVQAMKNKPVTSGQQLPGQIPSKTKSPFPIPIPTQTVGMMGDKGTTPEEYKKADEYLDQLAFRTGGRMFYASTTEILRKPLPTSPPNSANFTASATTRRTNPKRGKSGK</sequence>
<dbReference type="Proteomes" id="UP001233172">
    <property type="component" value="Unassembled WGS sequence"/>
</dbReference>
<feature type="region of interest" description="Disordered" evidence="1">
    <location>
        <begin position="174"/>
        <end position="206"/>
    </location>
</feature>
<keyword evidence="4" id="KW-1185">Reference proteome</keyword>
<organism evidence="3 4">
    <name type="scientific">Biomphalaria pfeifferi</name>
    <name type="common">Bloodfluke planorb</name>
    <name type="synonym">Freshwater snail</name>
    <dbReference type="NCBI Taxonomy" id="112525"/>
    <lineage>
        <taxon>Eukaryota</taxon>
        <taxon>Metazoa</taxon>
        <taxon>Spiralia</taxon>
        <taxon>Lophotrochozoa</taxon>
        <taxon>Mollusca</taxon>
        <taxon>Gastropoda</taxon>
        <taxon>Heterobranchia</taxon>
        <taxon>Euthyneura</taxon>
        <taxon>Panpulmonata</taxon>
        <taxon>Hygrophila</taxon>
        <taxon>Lymnaeoidea</taxon>
        <taxon>Planorbidae</taxon>
        <taxon>Biomphalaria</taxon>
    </lineage>
</organism>
<dbReference type="AlphaFoldDB" id="A0AAD8AN13"/>
<dbReference type="Gene3D" id="3.40.50.410">
    <property type="entry name" value="von Willebrand factor, type A domain"/>
    <property type="match status" value="1"/>
</dbReference>